<proteinExistence type="predicted"/>
<organism evidence="5 6">
    <name type="scientific">Uliginosibacterium sediminicola</name>
    <dbReference type="NCBI Taxonomy" id="2024550"/>
    <lineage>
        <taxon>Bacteria</taxon>
        <taxon>Pseudomonadati</taxon>
        <taxon>Pseudomonadota</taxon>
        <taxon>Betaproteobacteria</taxon>
        <taxon>Rhodocyclales</taxon>
        <taxon>Zoogloeaceae</taxon>
        <taxon>Uliginosibacterium</taxon>
    </lineage>
</organism>
<keyword evidence="3" id="KW-0742">SOS response</keyword>
<evidence type="ECO:0000259" key="4">
    <source>
        <dbReference type="PROSITE" id="PS50151"/>
    </source>
</evidence>
<dbReference type="SUPFAM" id="SSF46600">
    <property type="entry name" value="C-terminal UvrC-binding domain of UvrB"/>
    <property type="match status" value="1"/>
</dbReference>
<gene>
    <name evidence="5" type="ORF">ABDB84_05095</name>
</gene>
<accession>A0ABU9YVW8</accession>
<evidence type="ECO:0000313" key="6">
    <source>
        <dbReference type="Proteomes" id="UP001410394"/>
    </source>
</evidence>
<evidence type="ECO:0000313" key="5">
    <source>
        <dbReference type="EMBL" id="MEN3067847.1"/>
    </source>
</evidence>
<dbReference type="InterPro" id="IPR001943">
    <property type="entry name" value="UVR_dom"/>
</dbReference>
<comment type="caution">
    <text evidence="5">The sequence shown here is derived from an EMBL/GenBank/DDBJ whole genome shotgun (WGS) entry which is preliminary data.</text>
</comment>
<reference evidence="5 6" key="1">
    <citation type="journal article" date="2018" name="Int. J. Syst. Evol. Microbiol.">
        <title>Uliginosibacterium sediminicola sp. nov., isolated from freshwater sediment.</title>
        <authorList>
            <person name="Hwang W.M."/>
            <person name="Kim S.M."/>
            <person name="Kang K."/>
            <person name="Ahn T.Y."/>
        </authorList>
    </citation>
    <scope>NUCLEOTIDE SEQUENCE [LARGE SCALE GENOMIC DNA]</scope>
    <source>
        <strain evidence="5 6">M1-21</strain>
    </source>
</reference>
<dbReference type="Pfam" id="PF02151">
    <property type="entry name" value="UVR"/>
    <property type="match status" value="1"/>
</dbReference>
<evidence type="ECO:0000256" key="3">
    <source>
        <dbReference type="ARBA" id="ARBA00023236"/>
    </source>
</evidence>
<dbReference type="InterPro" id="IPR036876">
    <property type="entry name" value="UVR_dom_sf"/>
</dbReference>
<dbReference type="PROSITE" id="PS50151">
    <property type="entry name" value="UVR"/>
    <property type="match status" value="1"/>
</dbReference>
<keyword evidence="2" id="KW-0234">DNA repair</keyword>
<sequence length="371" mass="43037">MAQIKRTGTVNFHDASLSVWEEGIAEARAAGGIKGADQWEREFKRDVFARIVQQLRRLGWTVSMPAIDPHDVQHYGGTVARWAAERRRNCHKGALKGELEISGRAIKFKMWQSVNTPTRPDHDGKYESDKEGVMPYVLRLEMTRTRNRLRDYLCNNVFAGYEFVPSRISSPNPDPLAYFNDSWDSEYEKKRGTHRFSRGPDGWPDDSCLKSWKQTDADGVRLNHGDTRYWRDRKGRLIRGRVYGGINGMWMAVYGPGKRDHTHKSAHEFFSLKPGMPRKRVREDDRRKRLESELAKSVKEMNFERAAVLRDILFPKSKQTFLVWHEREKAYHRPCFQGYTANAIDAGRFTREECNGYDRAPNRLIPQGLSA</sequence>
<dbReference type="EMBL" id="JBDIVE010000002">
    <property type="protein sequence ID" value="MEN3067847.1"/>
    <property type="molecule type" value="Genomic_DNA"/>
</dbReference>
<keyword evidence="2" id="KW-0267">Excision nuclease</keyword>
<dbReference type="Proteomes" id="UP001410394">
    <property type="component" value="Unassembled WGS sequence"/>
</dbReference>
<keyword evidence="6" id="KW-1185">Reference proteome</keyword>
<dbReference type="RefSeq" id="WP_345918611.1">
    <property type="nucleotide sequence ID" value="NZ_JBDIVE010000002.1"/>
</dbReference>
<keyword evidence="3" id="KW-0227">DNA damage</keyword>
<keyword evidence="1" id="KW-0228">DNA excision</keyword>
<protein>
    <submittedName>
        <fullName evidence="5">UvrB/UvrC motif-containing protein</fullName>
    </submittedName>
</protein>
<evidence type="ECO:0000256" key="1">
    <source>
        <dbReference type="ARBA" id="ARBA00022769"/>
    </source>
</evidence>
<name>A0ABU9YVW8_9RHOO</name>
<evidence type="ECO:0000256" key="2">
    <source>
        <dbReference type="ARBA" id="ARBA00022881"/>
    </source>
</evidence>
<feature type="domain" description="UVR" evidence="4">
    <location>
        <begin position="284"/>
        <end position="319"/>
    </location>
</feature>